<dbReference type="HOGENOM" id="CLU_010595_1_1_1"/>
<evidence type="ECO:0008006" key="3">
    <source>
        <dbReference type="Google" id="ProtNLM"/>
    </source>
</evidence>
<dbReference type="CDD" id="cd02440">
    <property type="entry name" value="AdoMet_MTases"/>
    <property type="match status" value="1"/>
</dbReference>
<proteinExistence type="predicted"/>
<dbReference type="SUPFAM" id="SSF53335">
    <property type="entry name" value="S-adenosyl-L-methionine-dependent methyltransferases"/>
    <property type="match status" value="1"/>
</dbReference>
<evidence type="ECO:0000313" key="1">
    <source>
        <dbReference type="EMBL" id="KIK54190.1"/>
    </source>
</evidence>
<dbReference type="Gene3D" id="3.40.50.150">
    <property type="entry name" value="Vaccinia Virus protein VP39"/>
    <property type="match status" value="1"/>
</dbReference>
<dbReference type="AlphaFoldDB" id="A0A0D0AUF5"/>
<gene>
    <name evidence="1" type="ORF">GYMLUDRAFT_48991</name>
</gene>
<dbReference type="Pfam" id="PF13489">
    <property type="entry name" value="Methyltransf_23"/>
    <property type="match status" value="1"/>
</dbReference>
<dbReference type="PANTHER" id="PTHR43591">
    <property type="entry name" value="METHYLTRANSFERASE"/>
    <property type="match status" value="1"/>
</dbReference>
<keyword evidence="2" id="KW-1185">Reference proteome</keyword>
<name>A0A0D0AUF5_9AGAR</name>
<dbReference type="PANTHER" id="PTHR43591:SF24">
    <property type="entry name" value="2-METHOXY-6-POLYPRENYL-1,4-BENZOQUINOL METHYLASE, MITOCHONDRIAL"/>
    <property type="match status" value="1"/>
</dbReference>
<evidence type="ECO:0000313" key="2">
    <source>
        <dbReference type="Proteomes" id="UP000053593"/>
    </source>
</evidence>
<dbReference type="InterPro" id="IPR029063">
    <property type="entry name" value="SAM-dependent_MTases_sf"/>
</dbReference>
<accession>A0A0D0AUF5</accession>
<protein>
    <recommendedName>
        <fullName evidence="3">Methyltransferase domain-containing protein</fullName>
    </recommendedName>
</protein>
<sequence length="305" mass="34012">MVQSFGRRFLSAQAQVALKKAHRTPLQAPLPKATTKAAPYPLPTSSRGVERRRLDDMHYGIARYLKRLTYAPLEKPSRILELGSGTGAWSVEAATTYPSAQVIAADMSPLPETLSLPPNVSFKKMNFLDPFPFAPASFDVVHMRFVMIHLPKPDNYISRLASLLRPGGWLLLEDVNHTLLDANRPLGPGVENLYRGYRQHMHKQGVDPGVGARLKTMLESSKEFSEVNETLIPCYMNPNSTSDPALQDLGEILKYSIDGVYVGIMDKVGPAGGITPEILRAWRREVNEPGRDLRIDMHLTWSRKA</sequence>
<dbReference type="GO" id="GO:0008168">
    <property type="term" value="F:methyltransferase activity"/>
    <property type="evidence" value="ECO:0007669"/>
    <property type="project" value="TreeGrafter"/>
</dbReference>
<organism evidence="1 2">
    <name type="scientific">Collybiopsis luxurians FD-317 M1</name>
    <dbReference type="NCBI Taxonomy" id="944289"/>
    <lineage>
        <taxon>Eukaryota</taxon>
        <taxon>Fungi</taxon>
        <taxon>Dikarya</taxon>
        <taxon>Basidiomycota</taxon>
        <taxon>Agaricomycotina</taxon>
        <taxon>Agaricomycetes</taxon>
        <taxon>Agaricomycetidae</taxon>
        <taxon>Agaricales</taxon>
        <taxon>Marasmiineae</taxon>
        <taxon>Omphalotaceae</taxon>
        <taxon>Collybiopsis</taxon>
        <taxon>Collybiopsis luxurians</taxon>
    </lineage>
</organism>
<dbReference type="OrthoDB" id="506498at2759"/>
<reference evidence="1 2" key="1">
    <citation type="submission" date="2014-04" db="EMBL/GenBank/DDBJ databases">
        <title>Evolutionary Origins and Diversification of the Mycorrhizal Mutualists.</title>
        <authorList>
            <consortium name="DOE Joint Genome Institute"/>
            <consortium name="Mycorrhizal Genomics Consortium"/>
            <person name="Kohler A."/>
            <person name="Kuo A."/>
            <person name="Nagy L.G."/>
            <person name="Floudas D."/>
            <person name="Copeland A."/>
            <person name="Barry K.W."/>
            <person name="Cichocki N."/>
            <person name="Veneault-Fourrey C."/>
            <person name="LaButti K."/>
            <person name="Lindquist E.A."/>
            <person name="Lipzen A."/>
            <person name="Lundell T."/>
            <person name="Morin E."/>
            <person name="Murat C."/>
            <person name="Riley R."/>
            <person name="Ohm R."/>
            <person name="Sun H."/>
            <person name="Tunlid A."/>
            <person name="Henrissat B."/>
            <person name="Grigoriev I.V."/>
            <person name="Hibbett D.S."/>
            <person name="Martin F."/>
        </authorList>
    </citation>
    <scope>NUCLEOTIDE SEQUENCE [LARGE SCALE GENOMIC DNA]</scope>
    <source>
        <strain evidence="1 2">FD-317 M1</strain>
    </source>
</reference>
<dbReference type="Proteomes" id="UP000053593">
    <property type="component" value="Unassembled WGS sequence"/>
</dbReference>
<dbReference type="EMBL" id="KN834819">
    <property type="protein sequence ID" value="KIK54190.1"/>
    <property type="molecule type" value="Genomic_DNA"/>
</dbReference>